<dbReference type="GO" id="GO:0003723">
    <property type="term" value="F:RNA binding"/>
    <property type="evidence" value="ECO:0007669"/>
    <property type="project" value="UniProtKB-UniRule"/>
</dbReference>
<organism evidence="13">
    <name type="scientific">Thermodesulfobacterium geofontis</name>
    <dbReference type="NCBI Taxonomy" id="1295609"/>
    <lineage>
        <taxon>Bacteria</taxon>
        <taxon>Pseudomonadati</taxon>
        <taxon>Thermodesulfobacteriota</taxon>
        <taxon>Thermodesulfobacteria</taxon>
        <taxon>Thermodesulfobacteriales</taxon>
        <taxon>Thermodesulfobacteriaceae</taxon>
        <taxon>Thermodesulfobacterium</taxon>
    </lineage>
</organism>
<dbReference type="EC" id="3.6.4.-" evidence="9 10"/>
<keyword evidence="3 9" id="KW-0378">Hydrolase</keyword>
<gene>
    <name evidence="9" type="primary">rho</name>
    <name evidence="13" type="ORF">ENT66_04530</name>
</gene>
<name>A0A7C4NVC9_9BACT</name>
<accession>A0A7C4NVC9</accession>
<keyword evidence="6 9" id="KW-0694">RNA-binding</keyword>
<dbReference type="InterPro" id="IPR041703">
    <property type="entry name" value="Rho_factor_ATP-bd"/>
</dbReference>
<dbReference type="InterPro" id="IPR011129">
    <property type="entry name" value="CSD"/>
</dbReference>
<evidence type="ECO:0000256" key="8">
    <source>
        <dbReference type="ARBA" id="ARBA00023163"/>
    </source>
</evidence>
<comment type="subunit">
    <text evidence="9">Homohexamer. The homohexamer assembles into an open ring structure.</text>
</comment>
<dbReference type="SMART" id="SM00357">
    <property type="entry name" value="CSP"/>
    <property type="match status" value="1"/>
</dbReference>
<dbReference type="NCBIfam" id="TIGR00767">
    <property type="entry name" value="rho"/>
    <property type="match status" value="1"/>
</dbReference>
<feature type="binding site" evidence="9">
    <location>
        <begin position="208"/>
        <end position="213"/>
    </location>
    <ligand>
        <name>ATP</name>
        <dbReference type="ChEBI" id="CHEBI:30616"/>
    </ligand>
</feature>
<evidence type="ECO:0000256" key="4">
    <source>
        <dbReference type="ARBA" id="ARBA00022806"/>
    </source>
</evidence>
<evidence type="ECO:0000256" key="2">
    <source>
        <dbReference type="ARBA" id="ARBA00022741"/>
    </source>
</evidence>
<dbReference type="SUPFAM" id="SSF68912">
    <property type="entry name" value="Rho N-terminal domain-like"/>
    <property type="match status" value="1"/>
</dbReference>
<keyword evidence="4 9" id="KW-0347">Helicase</keyword>
<keyword evidence="1 9" id="KW-0806">Transcription termination</keyword>
<evidence type="ECO:0000256" key="6">
    <source>
        <dbReference type="ARBA" id="ARBA00022884"/>
    </source>
</evidence>
<dbReference type="PROSITE" id="PS51856">
    <property type="entry name" value="RHO_RNA_BD"/>
    <property type="match status" value="1"/>
</dbReference>
<dbReference type="InterPro" id="IPR004665">
    <property type="entry name" value="Term_rho"/>
</dbReference>
<comment type="similarity">
    <text evidence="9 11">Belongs to the Rho family.</text>
</comment>
<dbReference type="InterPro" id="IPR000194">
    <property type="entry name" value="ATPase_F1/V1/A1_a/bsu_nucl-bd"/>
</dbReference>
<dbReference type="Gene3D" id="3.40.50.300">
    <property type="entry name" value="P-loop containing nucleotide triphosphate hydrolases"/>
    <property type="match status" value="1"/>
</dbReference>
<dbReference type="Pfam" id="PF00006">
    <property type="entry name" value="ATP-synt_ab"/>
    <property type="match status" value="1"/>
</dbReference>
<comment type="caution">
    <text evidence="13">The sequence shown here is derived from an EMBL/GenBank/DDBJ whole genome shotgun (WGS) entry which is preliminary data.</text>
</comment>
<dbReference type="GO" id="GO:0008186">
    <property type="term" value="F:ATP-dependent activity, acting on RNA"/>
    <property type="evidence" value="ECO:0007669"/>
    <property type="project" value="UniProtKB-UniRule"/>
</dbReference>
<evidence type="ECO:0000256" key="5">
    <source>
        <dbReference type="ARBA" id="ARBA00022840"/>
    </source>
</evidence>
<dbReference type="SMART" id="SM00382">
    <property type="entry name" value="AAA"/>
    <property type="match status" value="1"/>
</dbReference>
<dbReference type="AlphaFoldDB" id="A0A7C4NVC9"/>
<dbReference type="InterPro" id="IPR036269">
    <property type="entry name" value="Rho_N_sf"/>
</dbReference>
<dbReference type="GO" id="GO:0005829">
    <property type="term" value="C:cytosol"/>
    <property type="evidence" value="ECO:0007669"/>
    <property type="project" value="UniProtKB-ARBA"/>
</dbReference>
<dbReference type="EMBL" id="DSZN01000077">
    <property type="protein sequence ID" value="HGQ85606.1"/>
    <property type="molecule type" value="Genomic_DNA"/>
</dbReference>
<proteinExistence type="inferred from homology"/>
<evidence type="ECO:0000256" key="9">
    <source>
        <dbReference type="HAMAP-Rule" id="MF_01884"/>
    </source>
</evidence>
<dbReference type="SUPFAM" id="SSF52540">
    <property type="entry name" value="P-loop containing nucleoside triphosphate hydrolases"/>
    <property type="match status" value="1"/>
</dbReference>
<dbReference type="CDD" id="cd04459">
    <property type="entry name" value="Rho_CSD"/>
    <property type="match status" value="1"/>
</dbReference>
<evidence type="ECO:0000313" key="13">
    <source>
        <dbReference type="EMBL" id="HGQ85606.1"/>
    </source>
</evidence>
<dbReference type="SMART" id="SM00959">
    <property type="entry name" value="Rho_N"/>
    <property type="match status" value="1"/>
</dbReference>
<dbReference type="HAMAP" id="MF_01884">
    <property type="entry name" value="Rho"/>
    <property type="match status" value="1"/>
</dbReference>
<dbReference type="GO" id="GO:0005524">
    <property type="term" value="F:ATP binding"/>
    <property type="evidence" value="ECO:0007669"/>
    <property type="project" value="UniProtKB-UniRule"/>
</dbReference>
<reference evidence="13" key="1">
    <citation type="journal article" date="2020" name="mSystems">
        <title>Genome- and Community-Level Interaction Insights into Carbon Utilization and Element Cycling Functions of Hydrothermarchaeota in Hydrothermal Sediment.</title>
        <authorList>
            <person name="Zhou Z."/>
            <person name="Liu Y."/>
            <person name="Xu W."/>
            <person name="Pan J."/>
            <person name="Luo Z.H."/>
            <person name="Li M."/>
        </authorList>
    </citation>
    <scope>NUCLEOTIDE SEQUENCE [LARGE SCALE GENOMIC DNA]</scope>
    <source>
        <strain evidence="13">SpSt-6</strain>
    </source>
</reference>
<feature type="binding site" evidence="9">
    <location>
        <position position="239"/>
    </location>
    <ligand>
        <name>ATP</name>
        <dbReference type="ChEBI" id="CHEBI:30616"/>
    </ligand>
</feature>
<dbReference type="InterPro" id="IPR003593">
    <property type="entry name" value="AAA+_ATPase"/>
</dbReference>
<keyword evidence="5 9" id="KW-0067">ATP-binding</keyword>
<evidence type="ECO:0000259" key="12">
    <source>
        <dbReference type="PROSITE" id="PS51856"/>
    </source>
</evidence>
<dbReference type="Gene3D" id="2.40.50.140">
    <property type="entry name" value="Nucleic acid-binding proteins"/>
    <property type="match status" value="1"/>
</dbReference>
<comment type="caution">
    <text evidence="9">Lacks conserved residue(s) required for the propagation of feature annotation.</text>
</comment>
<evidence type="ECO:0000256" key="1">
    <source>
        <dbReference type="ARBA" id="ARBA00022472"/>
    </source>
</evidence>
<dbReference type="InterPro" id="IPR027417">
    <property type="entry name" value="P-loop_NTPase"/>
</dbReference>
<keyword evidence="7 9" id="KW-0805">Transcription regulation</keyword>
<keyword evidence="2 9" id="KW-0547">Nucleotide-binding</keyword>
<evidence type="ECO:0000256" key="7">
    <source>
        <dbReference type="ARBA" id="ARBA00023015"/>
    </source>
</evidence>
<evidence type="ECO:0000256" key="11">
    <source>
        <dbReference type="PROSITE-ProRule" id="PRU01203"/>
    </source>
</evidence>
<dbReference type="CDD" id="cd01128">
    <property type="entry name" value="rho_factor_C"/>
    <property type="match status" value="1"/>
</dbReference>
<dbReference type="GO" id="GO:0006353">
    <property type="term" value="P:DNA-templated transcription termination"/>
    <property type="evidence" value="ECO:0007669"/>
    <property type="project" value="UniProtKB-UniRule"/>
</dbReference>
<evidence type="ECO:0000256" key="10">
    <source>
        <dbReference type="NCBIfam" id="TIGR00767"/>
    </source>
</evidence>
<keyword evidence="8 9" id="KW-0804">Transcription</keyword>
<dbReference type="NCBIfam" id="NF006886">
    <property type="entry name" value="PRK09376.1"/>
    <property type="match status" value="1"/>
</dbReference>
<comment type="function">
    <text evidence="9">Facilitates transcription termination by a mechanism that involves Rho binding to the nascent RNA, activation of Rho's RNA-dependent ATPase activity, and release of the mRNA from the DNA template.</text>
</comment>
<dbReference type="SUPFAM" id="SSF50249">
    <property type="entry name" value="Nucleic acid-binding proteins"/>
    <property type="match status" value="1"/>
</dbReference>
<dbReference type="InterPro" id="IPR011113">
    <property type="entry name" value="Rho_RNA-bd"/>
</dbReference>
<evidence type="ECO:0000256" key="3">
    <source>
        <dbReference type="ARBA" id="ARBA00022801"/>
    </source>
</evidence>
<sequence length="446" mass="50782">MDQPVNGKLISENLKISISEELPETITSPIYLSELRKKSLSELYALGEKLGIENIYNYYKKSEVIYQIVSNLLAKEIEVIVEGVLEVLPEGFGFLRFNDYNYLPSSEDIYVSPPQIRKFGLKTGDTILGYIRQPKEGEKYFALAKIEKVNYYPPEVVRTRTPFDHLTPIHPNKWLRLETDPENYSTRIIDLFVPIGKGQRGLIVAPPRTGKTVLLQNIANGIVKNYPEVHLIILLVDERPEEVTEMQRTVPRAEIISSTFDEPPQKHTQVAEIVIEKAKRLVECKYDVVILLDSLTRLTRAYNVVVPSSGKLLSGGIDANALHKPKRFFGAARNVEEGGSLTIIATCLIDTGSRMDEVIFEEFKGTGNMEIVLDRRLADRRIWPAIDIHLSGTRKEELLLPPDILHKVWLLRKVLSPLNPVECMEFLLEKLKDTKSNEEFLSKMNQ</sequence>
<feature type="binding site" evidence="9">
    <location>
        <begin position="196"/>
        <end position="201"/>
    </location>
    <ligand>
        <name>ATP</name>
        <dbReference type="ChEBI" id="CHEBI:30616"/>
    </ligand>
</feature>
<dbReference type="Pfam" id="PF07498">
    <property type="entry name" value="Rho_N"/>
    <property type="match status" value="1"/>
</dbReference>
<dbReference type="PANTHER" id="PTHR46425">
    <property type="entry name" value="TRANSCRIPTION TERMINATION FACTOR RHO"/>
    <property type="match status" value="1"/>
</dbReference>
<dbReference type="PANTHER" id="PTHR46425:SF1">
    <property type="entry name" value="TRANSCRIPTION TERMINATION FACTOR RHO"/>
    <property type="match status" value="1"/>
</dbReference>
<dbReference type="InterPro" id="IPR011112">
    <property type="entry name" value="Rho-like_N"/>
</dbReference>
<dbReference type="GO" id="GO:0016787">
    <property type="term" value="F:hydrolase activity"/>
    <property type="evidence" value="ECO:0007669"/>
    <property type="project" value="UniProtKB-KW"/>
</dbReference>
<protein>
    <recommendedName>
        <fullName evidence="9 10">Transcription termination factor Rho</fullName>
        <ecNumber evidence="9 10">3.6.4.-</ecNumber>
    </recommendedName>
    <alternativeName>
        <fullName evidence="9">ATP-dependent helicase Rho</fullName>
    </alternativeName>
</protein>
<feature type="domain" description="Rho RNA-BD" evidence="12">
    <location>
        <begin position="78"/>
        <end position="153"/>
    </location>
</feature>
<dbReference type="InterPro" id="IPR012340">
    <property type="entry name" value="NA-bd_OB-fold"/>
</dbReference>
<dbReference type="GO" id="GO:0004386">
    <property type="term" value="F:helicase activity"/>
    <property type="evidence" value="ECO:0007669"/>
    <property type="project" value="UniProtKB-UniRule"/>
</dbReference>
<dbReference type="Pfam" id="PF07497">
    <property type="entry name" value="Rho_RNA_bind"/>
    <property type="match status" value="1"/>
</dbReference>